<reference evidence="2" key="1">
    <citation type="submission" date="2014-09" db="EMBL/GenBank/DDBJ databases">
        <authorList>
            <person name="Mudge J."/>
            <person name="Ramaraj T."/>
            <person name="Lindquist I.E."/>
            <person name="Bharti A.K."/>
            <person name="Sundararajan A."/>
            <person name="Cameron C.T."/>
            <person name="Woodward J.E."/>
            <person name="May G.D."/>
            <person name="Brubaker C."/>
            <person name="Broadhvest J."/>
            <person name="Wilkins T.A."/>
        </authorList>
    </citation>
    <scope>NUCLEOTIDE SEQUENCE</scope>
    <source>
        <strain evidence="2">cv. AKA8401</strain>
    </source>
</reference>
<dbReference type="Proteomes" id="UP000032142">
    <property type="component" value="Unassembled WGS sequence"/>
</dbReference>
<keyword evidence="2" id="KW-1185">Reference proteome</keyword>
<accession>A0A0B0P936</accession>
<sequence length="17" mass="2084">MNLCFNICLFAFCFFHL</sequence>
<evidence type="ECO:0000313" key="2">
    <source>
        <dbReference type="Proteomes" id="UP000032142"/>
    </source>
</evidence>
<dbReference type="AlphaFoldDB" id="A0A0B0P936"/>
<gene>
    <name evidence="1" type="ORF">F383_01866</name>
</gene>
<evidence type="ECO:0000313" key="1">
    <source>
        <dbReference type="EMBL" id="KHG19836.1"/>
    </source>
</evidence>
<protein>
    <submittedName>
        <fullName evidence="1">Uncharacterized protein</fullName>
    </submittedName>
</protein>
<organism evidence="1 2">
    <name type="scientific">Gossypium arboreum</name>
    <name type="common">Tree cotton</name>
    <name type="synonym">Gossypium nanking</name>
    <dbReference type="NCBI Taxonomy" id="29729"/>
    <lineage>
        <taxon>Eukaryota</taxon>
        <taxon>Viridiplantae</taxon>
        <taxon>Streptophyta</taxon>
        <taxon>Embryophyta</taxon>
        <taxon>Tracheophyta</taxon>
        <taxon>Spermatophyta</taxon>
        <taxon>Magnoliopsida</taxon>
        <taxon>eudicotyledons</taxon>
        <taxon>Gunneridae</taxon>
        <taxon>Pentapetalae</taxon>
        <taxon>rosids</taxon>
        <taxon>malvids</taxon>
        <taxon>Malvales</taxon>
        <taxon>Malvaceae</taxon>
        <taxon>Malvoideae</taxon>
        <taxon>Gossypium</taxon>
    </lineage>
</organism>
<proteinExistence type="predicted"/>
<name>A0A0B0P936_GOSAR</name>
<dbReference type="EMBL" id="KN414096">
    <property type="protein sequence ID" value="KHG19836.1"/>
    <property type="molecule type" value="Genomic_DNA"/>
</dbReference>